<dbReference type="PANTHER" id="PTHR10903:SF112">
    <property type="entry name" value="SI:CH211-113E8.5"/>
    <property type="match status" value="1"/>
</dbReference>
<dbReference type="Ensembl" id="ENSELUT00000095258.1">
    <property type="protein sequence ID" value="ENSELUP00000095756.1"/>
    <property type="gene ID" value="ENSELUG00000034822.1"/>
</dbReference>
<evidence type="ECO:0000256" key="1">
    <source>
        <dbReference type="ARBA" id="ARBA00008535"/>
    </source>
</evidence>
<dbReference type="Proteomes" id="UP000265140">
    <property type="component" value="Chromosome 9"/>
</dbReference>
<evidence type="ECO:0000313" key="5">
    <source>
        <dbReference type="Ensembl" id="ENSELUP00000095756.1"/>
    </source>
</evidence>
<dbReference type="SUPFAM" id="SSF52540">
    <property type="entry name" value="P-loop containing nucleoside triphosphate hydrolases"/>
    <property type="match status" value="1"/>
</dbReference>
<dbReference type="FunFam" id="3.40.50.300:FF:000366">
    <property type="entry name" value="GTPase, IMAP family member 2"/>
    <property type="match status" value="1"/>
</dbReference>
<evidence type="ECO:0000313" key="6">
    <source>
        <dbReference type="Proteomes" id="UP000265140"/>
    </source>
</evidence>
<dbReference type="PROSITE" id="PS51720">
    <property type="entry name" value="G_AIG1"/>
    <property type="match status" value="1"/>
</dbReference>
<evidence type="ECO:0000256" key="2">
    <source>
        <dbReference type="ARBA" id="ARBA00022741"/>
    </source>
</evidence>
<comment type="similarity">
    <text evidence="1">Belongs to the TRAFAC class TrmE-Era-EngA-EngB-Septin-like GTPase superfamily. AIG1/Toc34/Toc159-like paraseptin GTPase family. IAN subfamily.</text>
</comment>
<evidence type="ECO:0000256" key="3">
    <source>
        <dbReference type="ARBA" id="ARBA00023134"/>
    </source>
</evidence>
<reference evidence="5" key="3">
    <citation type="submission" date="2025-09" db="UniProtKB">
        <authorList>
            <consortium name="Ensembl"/>
        </authorList>
    </citation>
    <scope>IDENTIFICATION</scope>
</reference>
<dbReference type="GeneTree" id="ENSGT01140000282522"/>
<reference evidence="5 6" key="1">
    <citation type="submission" date="2020-02" db="EMBL/GenBank/DDBJ databases">
        <title>Esox lucius (northern pike) genome, fEsoLuc1, primary haplotype.</title>
        <authorList>
            <person name="Myers G."/>
            <person name="Karagic N."/>
            <person name="Meyer A."/>
            <person name="Pippel M."/>
            <person name="Reichard M."/>
            <person name="Winkler S."/>
            <person name="Tracey A."/>
            <person name="Sims Y."/>
            <person name="Howe K."/>
            <person name="Rhie A."/>
            <person name="Formenti G."/>
            <person name="Durbin R."/>
            <person name="Fedrigo O."/>
            <person name="Jarvis E.D."/>
        </authorList>
    </citation>
    <scope>NUCLEOTIDE SEQUENCE [LARGE SCALE GENOMIC DNA]</scope>
</reference>
<reference evidence="5" key="2">
    <citation type="submission" date="2025-08" db="UniProtKB">
        <authorList>
            <consortium name="Ensembl"/>
        </authorList>
    </citation>
    <scope>IDENTIFICATION</scope>
</reference>
<name>A0AAY5L3Z6_ESOLU</name>
<dbReference type="Pfam" id="PF04548">
    <property type="entry name" value="AIG1"/>
    <property type="match status" value="1"/>
</dbReference>
<feature type="domain" description="AIG1-type G" evidence="4">
    <location>
        <begin position="1"/>
        <end position="165"/>
    </location>
</feature>
<keyword evidence="6" id="KW-1185">Reference proteome</keyword>
<keyword evidence="2" id="KW-0547">Nucleotide-binding</keyword>
<dbReference type="InterPro" id="IPR045058">
    <property type="entry name" value="GIMA/IAN/Toc"/>
</dbReference>
<accession>A0AAY5L3Z6</accession>
<dbReference type="Gene3D" id="3.40.50.300">
    <property type="entry name" value="P-loop containing nucleotide triphosphate hydrolases"/>
    <property type="match status" value="1"/>
</dbReference>
<protein>
    <recommendedName>
        <fullName evidence="4">AIG1-type G domain-containing protein</fullName>
    </recommendedName>
</protein>
<organism evidence="5 6">
    <name type="scientific">Esox lucius</name>
    <name type="common">Northern pike</name>
    <dbReference type="NCBI Taxonomy" id="8010"/>
    <lineage>
        <taxon>Eukaryota</taxon>
        <taxon>Metazoa</taxon>
        <taxon>Chordata</taxon>
        <taxon>Craniata</taxon>
        <taxon>Vertebrata</taxon>
        <taxon>Euteleostomi</taxon>
        <taxon>Actinopterygii</taxon>
        <taxon>Neopterygii</taxon>
        <taxon>Teleostei</taxon>
        <taxon>Protacanthopterygii</taxon>
        <taxon>Esociformes</taxon>
        <taxon>Esocidae</taxon>
        <taxon>Esox</taxon>
    </lineage>
</organism>
<evidence type="ECO:0000259" key="4">
    <source>
        <dbReference type="PROSITE" id="PS51720"/>
    </source>
</evidence>
<dbReference type="PANTHER" id="PTHR10903">
    <property type="entry name" value="GTPASE, IMAP FAMILY MEMBER-RELATED"/>
    <property type="match status" value="1"/>
</dbReference>
<dbReference type="InterPro" id="IPR027417">
    <property type="entry name" value="P-loop_NTPase"/>
</dbReference>
<sequence>MSDLRIVLLGKTGSGKSAIGNTILGWEAFKEDVSAKCVTRWCEKQSGVMDQRRTDVIDTPGLFDTKLKEEEIEEETEEKKKNKIKKEMESIESCIWMSFPGPHVFLLVVRLGMRFTEEEQNTVKWIQKNLGDDASMYTIVLFTHGDTKEENNQGVFERKHRATKA</sequence>
<keyword evidence="3" id="KW-0342">GTP-binding</keyword>
<proteinExistence type="inferred from homology"/>
<dbReference type="InterPro" id="IPR006703">
    <property type="entry name" value="G_AIG1"/>
</dbReference>
<dbReference type="AlphaFoldDB" id="A0AAY5L3Z6"/>
<dbReference type="GO" id="GO:0005525">
    <property type="term" value="F:GTP binding"/>
    <property type="evidence" value="ECO:0007669"/>
    <property type="project" value="UniProtKB-KW"/>
</dbReference>